<accession>A0A975BZS1</accession>
<name>A0A975BZS1_9CAUL</name>
<reference evidence="1" key="1">
    <citation type="submission" date="2020-09" db="EMBL/GenBank/DDBJ databases">
        <title>Brevundimonas sp. LVF2 isolated from a puddle in Goettingen, Germany.</title>
        <authorList>
            <person name="Friedrich I."/>
            <person name="Klassen A."/>
            <person name="Hannes N."/>
            <person name="Schneider D."/>
            <person name="Hertel R."/>
            <person name="Daniel R."/>
        </authorList>
    </citation>
    <scope>NUCLEOTIDE SEQUENCE</scope>
    <source>
        <strain evidence="1">LVF2</strain>
    </source>
</reference>
<organism evidence="1 2">
    <name type="scientific">Brevundimonas goettingensis</name>
    <dbReference type="NCBI Taxonomy" id="2774190"/>
    <lineage>
        <taxon>Bacteria</taxon>
        <taxon>Pseudomonadati</taxon>
        <taxon>Pseudomonadota</taxon>
        <taxon>Alphaproteobacteria</taxon>
        <taxon>Caulobacterales</taxon>
        <taxon>Caulobacteraceae</taxon>
        <taxon>Brevundimonas</taxon>
    </lineage>
</organism>
<dbReference type="PRINTS" id="PR00081">
    <property type="entry name" value="GDHRDH"/>
</dbReference>
<evidence type="ECO:0000313" key="2">
    <source>
        <dbReference type="Proteomes" id="UP000663918"/>
    </source>
</evidence>
<dbReference type="PANTHER" id="PTHR43431:SF7">
    <property type="entry name" value="OXIDOREDUCTASE, SHORT CHAIN DEHYDROGENASE_REDUCTASE FAMILY (AFU_ORTHOLOGUE AFUA_5G14000)"/>
    <property type="match status" value="1"/>
</dbReference>
<dbReference type="InterPro" id="IPR002347">
    <property type="entry name" value="SDR_fam"/>
</dbReference>
<dbReference type="PANTHER" id="PTHR43431">
    <property type="entry name" value="OXIDOREDUCTASE, SHORT CHAIN DEHYDROGENASE/REDUCTASE FAMILY (AFU_ORTHOLOGUE AFUA_5G14000)"/>
    <property type="match status" value="1"/>
</dbReference>
<dbReference type="Gene3D" id="3.40.50.720">
    <property type="entry name" value="NAD(P)-binding Rossmann-like Domain"/>
    <property type="match status" value="1"/>
</dbReference>
<dbReference type="KEGG" id="bgoe:IFJ75_12750"/>
<protein>
    <submittedName>
        <fullName evidence="1">SDR family NAD(P)-dependent oxidoreductase</fullName>
    </submittedName>
</protein>
<dbReference type="SUPFAM" id="SSF51735">
    <property type="entry name" value="NAD(P)-binding Rossmann-fold domains"/>
    <property type="match status" value="1"/>
</dbReference>
<dbReference type="RefSeq" id="WP_207868567.1">
    <property type="nucleotide sequence ID" value="NZ_CP062222.1"/>
</dbReference>
<dbReference type="EMBL" id="CP062222">
    <property type="protein sequence ID" value="QTC90149.1"/>
    <property type="molecule type" value="Genomic_DNA"/>
</dbReference>
<gene>
    <name evidence="1" type="ORF">IFJ75_12750</name>
</gene>
<keyword evidence="2" id="KW-1185">Reference proteome</keyword>
<proteinExistence type="predicted"/>
<dbReference type="AlphaFoldDB" id="A0A975BZS1"/>
<evidence type="ECO:0000313" key="1">
    <source>
        <dbReference type="EMBL" id="QTC90149.1"/>
    </source>
</evidence>
<dbReference type="Proteomes" id="UP000663918">
    <property type="component" value="Chromosome"/>
</dbReference>
<dbReference type="Pfam" id="PF00106">
    <property type="entry name" value="adh_short"/>
    <property type="match status" value="1"/>
</dbReference>
<dbReference type="InterPro" id="IPR036291">
    <property type="entry name" value="NAD(P)-bd_dom_sf"/>
</dbReference>
<sequence length="248" mass="26531">MATAGNARGACLIVGAGDGVGAAVARAFARDGLAVCVTRRPRHLNQLEALAASIRDAGGEAHAYGVDARDEAEMIALFDRIEAEVGPLEVVVFNIGANVRFGVRETTAQVYSKVWEMAALAGFFAGREAARVMTSRGQGTILFTGATASTRGGVGFSAFAGAKAALRQLAQSMARELGPQGIHVAHVVVDGMIDGTFARSIATDIEARLDADEILKPDEIAKNYVWLHRQQRSAWTFEMDLRPWKETW</sequence>